<dbReference type="GO" id="GO:0003677">
    <property type="term" value="F:DNA binding"/>
    <property type="evidence" value="ECO:0007669"/>
    <property type="project" value="InterPro"/>
</dbReference>
<dbReference type="GO" id="GO:0006313">
    <property type="term" value="P:DNA transposition"/>
    <property type="evidence" value="ECO:0007669"/>
    <property type="project" value="InterPro"/>
</dbReference>
<dbReference type="EMBL" id="AKBN01000785">
    <property type="protein sequence ID" value="KFA01768.1"/>
    <property type="molecule type" value="Genomic_DNA"/>
</dbReference>
<evidence type="ECO:0000256" key="1">
    <source>
        <dbReference type="ARBA" id="ARBA00009964"/>
    </source>
</evidence>
<comment type="similarity">
    <text evidence="1">Belongs to the transposase 8 family.</text>
</comment>
<dbReference type="SUPFAM" id="SSF46689">
    <property type="entry name" value="Homeodomain-like"/>
    <property type="match status" value="1"/>
</dbReference>
<accession>A0A836P252</accession>
<dbReference type="Gene3D" id="1.10.10.60">
    <property type="entry name" value="Homeodomain-like"/>
    <property type="match status" value="1"/>
</dbReference>
<sequence>MRTSKFTETQIVATLKQADAGVSVKDICRQVGISTATYYQWKSKDGGPEASELRRVKELESENAKLKRMYAELALDNAAMKDLIAKKL</sequence>
<name>A0A836P252_XANVA</name>
<organism evidence="3">
    <name type="scientific">Xanthomonas vasicola pv. vasculorum NCPPB 890</name>
    <dbReference type="NCBI Taxonomy" id="1184265"/>
    <lineage>
        <taxon>Bacteria</taxon>
        <taxon>Pseudomonadati</taxon>
        <taxon>Pseudomonadota</taxon>
        <taxon>Gammaproteobacteria</taxon>
        <taxon>Lysobacterales</taxon>
        <taxon>Lysobacteraceae</taxon>
        <taxon>Xanthomonas</taxon>
    </lineage>
</organism>
<comment type="caution">
    <text evidence="3">The sequence shown here is derived from an EMBL/GenBank/DDBJ whole genome shotgun (WGS) entry which is preliminary data.</text>
</comment>
<dbReference type="PANTHER" id="PTHR33609:SF5">
    <property type="entry name" value="LOW CALCIUM RESPONSE LOCUS PROTEIN S"/>
    <property type="match status" value="1"/>
</dbReference>
<dbReference type="InterPro" id="IPR009057">
    <property type="entry name" value="Homeodomain-like_sf"/>
</dbReference>
<dbReference type="AlphaFoldDB" id="A0A836P252"/>
<evidence type="ECO:0000256" key="2">
    <source>
        <dbReference type="SAM" id="Coils"/>
    </source>
</evidence>
<dbReference type="PANTHER" id="PTHR33609">
    <property type="entry name" value="LOW CALCIUM RESPONSE LOCUS PROTEIN S"/>
    <property type="match status" value="1"/>
</dbReference>
<reference evidence="3" key="1">
    <citation type="submission" date="2012-05" db="EMBL/GenBank/DDBJ databases">
        <authorList>
            <person name="Studholme D.J."/>
            <person name="Wasukira A."/>
            <person name="Grant M."/>
        </authorList>
    </citation>
    <scope>NUCLEOTIDE SEQUENCE [LARGE SCALE GENOMIC DNA]</scope>
    <source>
        <strain evidence="3">NCPPB 890</strain>
    </source>
</reference>
<evidence type="ECO:0000313" key="3">
    <source>
        <dbReference type="EMBL" id="KFA01768.1"/>
    </source>
</evidence>
<protein>
    <submittedName>
        <fullName evidence="3">Transposase</fullName>
    </submittedName>
</protein>
<gene>
    <name evidence="3" type="ORF">A11K_0113750</name>
</gene>
<keyword evidence="2" id="KW-0175">Coiled coil</keyword>
<dbReference type="GO" id="GO:0004803">
    <property type="term" value="F:transposase activity"/>
    <property type="evidence" value="ECO:0007669"/>
    <property type="project" value="InterPro"/>
</dbReference>
<dbReference type="InterPro" id="IPR052546">
    <property type="entry name" value="Transposase_8_domain"/>
</dbReference>
<dbReference type="Pfam" id="PF01527">
    <property type="entry name" value="HTH_Tnp_1"/>
    <property type="match status" value="1"/>
</dbReference>
<dbReference type="InterPro" id="IPR002514">
    <property type="entry name" value="Transposase_8"/>
</dbReference>
<proteinExistence type="inferred from homology"/>
<feature type="coiled-coil region" evidence="2">
    <location>
        <begin position="49"/>
        <end position="76"/>
    </location>
</feature>